<keyword evidence="12" id="KW-1185">Reference proteome</keyword>
<proteinExistence type="inferred from homology"/>
<comment type="caution">
    <text evidence="11">The sequence shown here is derived from an EMBL/GenBank/DDBJ whole genome shotgun (WGS) entry which is preliminary data.</text>
</comment>
<keyword evidence="2 10" id="KW-0812">Transmembrane</keyword>
<dbReference type="AlphaFoldDB" id="A0A8S0WNU9"/>
<keyword evidence="6 10" id="KW-0472">Membrane</keyword>
<dbReference type="PANTHER" id="PTHR12924:SF0">
    <property type="entry name" value="TRANSLOCON-ASSOCIATED PROTEIN SUBUNIT ALPHA"/>
    <property type="match status" value="1"/>
</dbReference>
<feature type="compositionally biased region" description="Polar residues" evidence="9">
    <location>
        <begin position="251"/>
        <end position="262"/>
    </location>
</feature>
<keyword evidence="3" id="KW-0732">Signal</keyword>
<protein>
    <recommendedName>
        <fullName evidence="13">Signal sequence receptor subunit alpha</fullName>
    </recommendedName>
</protein>
<dbReference type="Proteomes" id="UP000467700">
    <property type="component" value="Unassembled WGS sequence"/>
</dbReference>
<comment type="similarity">
    <text evidence="8">Belongs to the IRC22 family.</text>
</comment>
<comment type="subcellular location">
    <subcellularLocation>
        <location evidence="1">Endoplasmic reticulum membrane</location>
        <topology evidence="1">Single-pass type I membrane protein</topology>
    </subcellularLocation>
</comment>
<sequence>MKLALSLRLSRLALRFFVLSIVYGQDMRFATLFGSALALAASVFASTTESTAPEVVATAAFPETNAFNHVVNGEKNLLTVSVENKSDRNVTLVNIAGALLHPDTNAVLKNLTVVKYGVPLFESVKLQIPYSFYSEFKPGDHRLNIWLEHSSEDGTHKVEVYDSIVTVVDPDFSIFDLKLLSTYAIVAAILGGLSYLAYRTFVPQTKKPRGKKVSAPSVSAPVGTVTATGAGGYQEEWIPEHHLRKGKSSKKQGATSGTSGDELSTAEATATEGKKKKGKK</sequence>
<evidence type="ECO:0000313" key="11">
    <source>
        <dbReference type="EMBL" id="CAA7266917.1"/>
    </source>
</evidence>
<gene>
    <name evidence="11" type="ORF">AAE3_LOCUS9093</name>
</gene>
<evidence type="ECO:0000313" key="12">
    <source>
        <dbReference type="Proteomes" id="UP000467700"/>
    </source>
</evidence>
<evidence type="ECO:0000256" key="5">
    <source>
        <dbReference type="ARBA" id="ARBA00022989"/>
    </source>
</evidence>
<dbReference type="Pfam" id="PF03896">
    <property type="entry name" value="TRAP_alpha"/>
    <property type="match status" value="1"/>
</dbReference>
<name>A0A8S0WNU9_CYCAE</name>
<evidence type="ECO:0000256" key="10">
    <source>
        <dbReference type="SAM" id="Phobius"/>
    </source>
</evidence>
<evidence type="ECO:0000256" key="7">
    <source>
        <dbReference type="ARBA" id="ARBA00037565"/>
    </source>
</evidence>
<feature type="transmembrane region" description="Helical" evidence="10">
    <location>
        <begin position="180"/>
        <end position="202"/>
    </location>
</feature>
<keyword evidence="5 10" id="KW-1133">Transmembrane helix</keyword>
<evidence type="ECO:0000256" key="4">
    <source>
        <dbReference type="ARBA" id="ARBA00022824"/>
    </source>
</evidence>
<keyword evidence="4" id="KW-0256">Endoplasmic reticulum</keyword>
<dbReference type="PANTHER" id="PTHR12924">
    <property type="entry name" value="TRANSLOCON-ASSOCIATED PROTEIN, ALPHA SUBUNIT"/>
    <property type="match status" value="1"/>
</dbReference>
<evidence type="ECO:0000256" key="6">
    <source>
        <dbReference type="ARBA" id="ARBA00023136"/>
    </source>
</evidence>
<reference evidence="11 12" key="1">
    <citation type="submission" date="2020-01" db="EMBL/GenBank/DDBJ databases">
        <authorList>
            <person name="Gupta K D."/>
        </authorList>
    </citation>
    <scope>NUCLEOTIDE SEQUENCE [LARGE SCALE GENOMIC DNA]</scope>
</reference>
<evidence type="ECO:0008006" key="13">
    <source>
        <dbReference type="Google" id="ProtNLM"/>
    </source>
</evidence>
<evidence type="ECO:0000256" key="3">
    <source>
        <dbReference type="ARBA" id="ARBA00022729"/>
    </source>
</evidence>
<feature type="region of interest" description="Disordered" evidence="9">
    <location>
        <begin position="236"/>
        <end position="280"/>
    </location>
</feature>
<organism evidence="11 12">
    <name type="scientific">Cyclocybe aegerita</name>
    <name type="common">Black poplar mushroom</name>
    <name type="synonym">Agrocybe aegerita</name>
    <dbReference type="NCBI Taxonomy" id="1973307"/>
    <lineage>
        <taxon>Eukaryota</taxon>
        <taxon>Fungi</taxon>
        <taxon>Dikarya</taxon>
        <taxon>Basidiomycota</taxon>
        <taxon>Agaricomycotina</taxon>
        <taxon>Agaricomycetes</taxon>
        <taxon>Agaricomycetidae</taxon>
        <taxon>Agaricales</taxon>
        <taxon>Agaricineae</taxon>
        <taxon>Bolbitiaceae</taxon>
        <taxon>Cyclocybe</taxon>
    </lineage>
</organism>
<comment type="function">
    <text evidence="7">Is probably involved in a pathway contributing to genomic integrity.</text>
</comment>
<dbReference type="InterPro" id="IPR005595">
    <property type="entry name" value="TRAP_alpha"/>
</dbReference>
<dbReference type="OrthoDB" id="1926781at2759"/>
<evidence type="ECO:0000256" key="1">
    <source>
        <dbReference type="ARBA" id="ARBA00004115"/>
    </source>
</evidence>
<evidence type="ECO:0000256" key="9">
    <source>
        <dbReference type="SAM" id="MobiDB-lite"/>
    </source>
</evidence>
<dbReference type="GO" id="GO:0005789">
    <property type="term" value="C:endoplasmic reticulum membrane"/>
    <property type="evidence" value="ECO:0007669"/>
    <property type="project" value="UniProtKB-SubCell"/>
</dbReference>
<evidence type="ECO:0000256" key="2">
    <source>
        <dbReference type="ARBA" id="ARBA00022692"/>
    </source>
</evidence>
<evidence type="ECO:0000256" key="8">
    <source>
        <dbReference type="ARBA" id="ARBA00038311"/>
    </source>
</evidence>
<accession>A0A8S0WNU9</accession>
<dbReference type="EMBL" id="CACVBS010000057">
    <property type="protein sequence ID" value="CAA7266917.1"/>
    <property type="molecule type" value="Genomic_DNA"/>
</dbReference>